<dbReference type="Gene3D" id="1.10.10.60">
    <property type="entry name" value="Homeodomain-like"/>
    <property type="match status" value="2"/>
</dbReference>
<keyword evidence="1" id="KW-0805">Transcription regulation</keyword>
<dbReference type="STRING" id="333138.LQ50_14535"/>
<dbReference type="InterPro" id="IPR037923">
    <property type="entry name" value="HTH-like"/>
</dbReference>
<evidence type="ECO:0000256" key="2">
    <source>
        <dbReference type="ARBA" id="ARBA00023125"/>
    </source>
</evidence>
<feature type="domain" description="HTH araC/xylS-type" evidence="4">
    <location>
        <begin position="186"/>
        <end position="285"/>
    </location>
</feature>
<dbReference type="SUPFAM" id="SSF46689">
    <property type="entry name" value="Homeodomain-like"/>
    <property type="match status" value="2"/>
</dbReference>
<dbReference type="AlphaFoldDB" id="A0A0B0IIH8"/>
<comment type="caution">
    <text evidence="5">The sequence shown here is derived from an EMBL/GenBank/DDBJ whole genome shotgun (WGS) entry which is preliminary data.</text>
</comment>
<protein>
    <recommendedName>
        <fullName evidence="4">HTH araC/xylS-type domain-containing protein</fullName>
    </recommendedName>
</protein>
<dbReference type="OrthoDB" id="9813413at2"/>
<dbReference type="EMBL" id="JRJU01000018">
    <property type="protein sequence ID" value="KHF39476.1"/>
    <property type="molecule type" value="Genomic_DNA"/>
</dbReference>
<dbReference type="RefSeq" id="WP_034630292.1">
    <property type="nucleotide sequence ID" value="NZ_JRJU01000018.1"/>
</dbReference>
<evidence type="ECO:0000256" key="3">
    <source>
        <dbReference type="ARBA" id="ARBA00023163"/>
    </source>
</evidence>
<dbReference type="PANTHER" id="PTHR46796">
    <property type="entry name" value="HTH-TYPE TRANSCRIPTIONAL ACTIVATOR RHAS-RELATED"/>
    <property type="match status" value="1"/>
</dbReference>
<dbReference type="InterPro" id="IPR009057">
    <property type="entry name" value="Homeodomain-like_sf"/>
</dbReference>
<dbReference type="PROSITE" id="PS01124">
    <property type="entry name" value="HTH_ARAC_FAMILY_2"/>
    <property type="match status" value="1"/>
</dbReference>
<dbReference type="Pfam" id="PF12833">
    <property type="entry name" value="HTH_18"/>
    <property type="match status" value="1"/>
</dbReference>
<name>A0A0B0IIH8_9BACI</name>
<evidence type="ECO:0000313" key="6">
    <source>
        <dbReference type="Proteomes" id="UP000030832"/>
    </source>
</evidence>
<dbReference type="InterPro" id="IPR050204">
    <property type="entry name" value="AraC_XylS_family_regulators"/>
</dbReference>
<keyword evidence="2" id="KW-0238">DNA-binding</keyword>
<gene>
    <name evidence="5" type="ORF">LQ50_14535</name>
</gene>
<evidence type="ECO:0000313" key="5">
    <source>
        <dbReference type="EMBL" id="KHF39476.1"/>
    </source>
</evidence>
<proteinExistence type="predicted"/>
<evidence type="ECO:0000259" key="4">
    <source>
        <dbReference type="PROSITE" id="PS01124"/>
    </source>
</evidence>
<keyword evidence="3" id="KW-0804">Transcription</keyword>
<dbReference type="GO" id="GO:0043565">
    <property type="term" value="F:sequence-specific DNA binding"/>
    <property type="evidence" value="ECO:0007669"/>
    <property type="project" value="InterPro"/>
</dbReference>
<keyword evidence="6" id="KW-1185">Reference proteome</keyword>
<dbReference type="eggNOG" id="COG4977">
    <property type="taxonomic scope" value="Bacteria"/>
</dbReference>
<dbReference type="InterPro" id="IPR018060">
    <property type="entry name" value="HTH_AraC"/>
</dbReference>
<dbReference type="SMART" id="SM00342">
    <property type="entry name" value="HTH_ARAC"/>
    <property type="match status" value="1"/>
</dbReference>
<dbReference type="GO" id="GO:0003700">
    <property type="term" value="F:DNA-binding transcription factor activity"/>
    <property type="evidence" value="ECO:0007669"/>
    <property type="project" value="InterPro"/>
</dbReference>
<reference evidence="5 6" key="1">
    <citation type="submission" date="2014-09" db="EMBL/GenBank/DDBJ databases">
        <title>Genome sequencing and annotation of Bacillus Okhensis strain Kh10-101T.</title>
        <authorList>
            <person name="Prakash J.S."/>
        </authorList>
    </citation>
    <scope>NUCLEOTIDE SEQUENCE [LARGE SCALE GENOMIC DNA]</scope>
    <source>
        <strain evidence="6">Kh10-101T</strain>
    </source>
</reference>
<evidence type="ECO:0000256" key="1">
    <source>
        <dbReference type="ARBA" id="ARBA00023015"/>
    </source>
</evidence>
<sequence>MNYYIPKVEPGLKLKKGLFFYEPSELTKSLYFYVLWGGEYIVESPYSIRRNYMDSFLIFFIKSGSMHFHYLDQSFTATRGDIVLLDCKEKNNYSVTEETEFQFFHFTGKGTQDLYNEIYQRNGCVFKLPSHQNNIPTILSLLASKKEIDFNISLEIYELLGNLLESTRNTFESRDANMNKVPPEIQVALNYINENYSSKITIDKLSEISNLSTSHFCRTFKKYMGTSPYQYTLNYRLNQAKNLLVQTNLSVEQISEDCGFYGIGHFIKAFSKSTDGMTPGKFRKICF</sequence>
<dbReference type="SUPFAM" id="SSF51215">
    <property type="entry name" value="Regulatory protein AraC"/>
    <property type="match status" value="1"/>
</dbReference>
<dbReference type="PANTHER" id="PTHR46796:SF6">
    <property type="entry name" value="ARAC SUBFAMILY"/>
    <property type="match status" value="1"/>
</dbReference>
<accession>A0A0B0IIH8</accession>
<dbReference type="Proteomes" id="UP000030832">
    <property type="component" value="Unassembled WGS sequence"/>
</dbReference>
<organism evidence="5 6">
    <name type="scientific">Halalkalibacter okhensis</name>
    <dbReference type="NCBI Taxonomy" id="333138"/>
    <lineage>
        <taxon>Bacteria</taxon>
        <taxon>Bacillati</taxon>
        <taxon>Bacillota</taxon>
        <taxon>Bacilli</taxon>
        <taxon>Bacillales</taxon>
        <taxon>Bacillaceae</taxon>
        <taxon>Halalkalibacter</taxon>
    </lineage>
</organism>